<evidence type="ECO:0000259" key="8">
    <source>
        <dbReference type="Pfam" id="PF09294"/>
    </source>
</evidence>
<dbReference type="Pfam" id="PF09294">
    <property type="entry name" value="Interfer-bind"/>
    <property type="match status" value="1"/>
</dbReference>
<feature type="chain" id="PRO_5043957106" evidence="6">
    <location>
        <begin position="19"/>
        <end position="624"/>
    </location>
</feature>
<dbReference type="CDD" id="cd00063">
    <property type="entry name" value="FN3"/>
    <property type="match status" value="1"/>
</dbReference>
<feature type="domain" description="Interferon/interleukin receptor" evidence="8">
    <location>
        <begin position="127"/>
        <end position="232"/>
    </location>
</feature>
<feature type="signal peptide" evidence="6">
    <location>
        <begin position="1"/>
        <end position="18"/>
    </location>
</feature>
<evidence type="ECO:0000256" key="6">
    <source>
        <dbReference type="SAM" id="SignalP"/>
    </source>
</evidence>
<keyword evidence="2 6" id="KW-0732">Signal</keyword>
<dbReference type="InterPro" id="IPR050650">
    <property type="entry name" value="Type-II_Cytokine-TF_Rcpt"/>
</dbReference>
<dbReference type="InterPro" id="IPR013783">
    <property type="entry name" value="Ig-like_fold"/>
</dbReference>
<feature type="region of interest" description="Disordered" evidence="5">
    <location>
        <begin position="377"/>
        <end position="415"/>
    </location>
</feature>
<evidence type="ECO:0000313" key="9">
    <source>
        <dbReference type="EMBL" id="KAK9531715.1"/>
    </source>
</evidence>
<dbReference type="Proteomes" id="UP001488805">
    <property type="component" value="Unassembled WGS sequence"/>
</dbReference>
<feature type="domain" description="Fibronectin type-III" evidence="7">
    <location>
        <begin position="4"/>
        <end position="114"/>
    </location>
</feature>
<reference evidence="9 10" key="1">
    <citation type="journal article" date="2024" name="Genome Biol. Evol.">
        <title>Chromosome-level genome assembly of the viviparous eelpout Zoarces viviparus.</title>
        <authorList>
            <person name="Fuhrmann N."/>
            <person name="Brasseur M.V."/>
            <person name="Bakowski C.E."/>
            <person name="Podsiadlowski L."/>
            <person name="Prost S."/>
            <person name="Krehenwinkel H."/>
            <person name="Mayer C."/>
        </authorList>
    </citation>
    <scope>NUCLEOTIDE SEQUENCE [LARGE SCALE GENOMIC DNA]</scope>
    <source>
        <strain evidence="9">NO-MEL_2022_Ind0_liver</strain>
    </source>
</reference>
<dbReference type="GO" id="GO:0005886">
    <property type="term" value="C:plasma membrane"/>
    <property type="evidence" value="ECO:0007669"/>
    <property type="project" value="TreeGrafter"/>
</dbReference>
<keyword evidence="10" id="KW-1185">Reference proteome</keyword>
<keyword evidence="4" id="KW-0675">Receptor</keyword>
<evidence type="ECO:0000256" key="5">
    <source>
        <dbReference type="SAM" id="MobiDB-lite"/>
    </source>
</evidence>
<dbReference type="EMBL" id="JBCEZU010000089">
    <property type="protein sequence ID" value="KAK9531715.1"/>
    <property type="molecule type" value="Genomic_DNA"/>
</dbReference>
<dbReference type="PANTHER" id="PTHR20859:SF86">
    <property type="entry name" value="INTERLEUKIN-20 RECEPTOR SUBUNIT ALPHA"/>
    <property type="match status" value="1"/>
</dbReference>
<dbReference type="PANTHER" id="PTHR20859">
    <property type="entry name" value="INTERFERON/INTERLEUKIN RECEPTOR"/>
    <property type="match status" value="1"/>
</dbReference>
<comment type="caution">
    <text evidence="9">The sequence shown here is derived from an EMBL/GenBank/DDBJ whole genome shotgun (WGS) entry which is preliminary data.</text>
</comment>
<evidence type="ECO:0000259" key="7">
    <source>
        <dbReference type="Pfam" id="PF01108"/>
    </source>
</evidence>
<accession>A0AAW1FB35</accession>
<organism evidence="9 10">
    <name type="scientific">Zoarces viviparus</name>
    <name type="common">Viviparous eelpout</name>
    <name type="synonym">Blennius viviparus</name>
    <dbReference type="NCBI Taxonomy" id="48416"/>
    <lineage>
        <taxon>Eukaryota</taxon>
        <taxon>Metazoa</taxon>
        <taxon>Chordata</taxon>
        <taxon>Craniata</taxon>
        <taxon>Vertebrata</taxon>
        <taxon>Euteleostomi</taxon>
        <taxon>Actinopterygii</taxon>
        <taxon>Neopterygii</taxon>
        <taxon>Teleostei</taxon>
        <taxon>Neoteleostei</taxon>
        <taxon>Acanthomorphata</taxon>
        <taxon>Eupercaria</taxon>
        <taxon>Perciformes</taxon>
        <taxon>Cottioidei</taxon>
        <taxon>Zoarcales</taxon>
        <taxon>Zoarcidae</taxon>
        <taxon>Zoarcinae</taxon>
        <taxon>Zoarces</taxon>
    </lineage>
</organism>
<dbReference type="Pfam" id="PF01108">
    <property type="entry name" value="Tissue_fac"/>
    <property type="match status" value="1"/>
</dbReference>
<dbReference type="InterPro" id="IPR015373">
    <property type="entry name" value="Interferon/interleukin_rcp_dom"/>
</dbReference>
<evidence type="ECO:0000256" key="4">
    <source>
        <dbReference type="ARBA" id="ARBA00023170"/>
    </source>
</evidence>
<dbReference type="InterPro" id="IPR036116">
    <property type="entry name" value="FN3_sf"/>
</dbReference>
<proteinExistence type="inferred from homology"/>
<feature type="compositionally biased region" description="Basic and acidic residues" evidence="5">
    <location>
        <begin position="377"/>
        <end position="404"/>
    </location>
</feature>
<evidence type="ECO:0000256" key="1">
    <source>
        <dbReference type="ARBA" id="ARBA00005399"/>
    </source>
</evidence>
<protein>
    <submittedName>
        <fullName evidence="9">Uncharacterized protein</fullName>
    </submittedName>
</protein>
<comment type="similarity">
    <text evidence="1">Belongs to the type II cytokine receptor family.</text>
</comment>
<evidence type="ECO:0000313" key="10">
    <source>
        <dbReference type="Proteomes" id="UP001488805"/>
    </source>
</evidence>
<dbReference type="InterPro" id="IPR003961">
    <property type="entry name" value="FN3_dom"/>
</dbReference>
<sequence length="624" mass="70068">MWTLIFLYLGALHCTVSSSLPRPINVNFSSVNLRNVLQWSPGSGTPDDTHFRVEYAIYGDSVEGSKGRKVKWREVRRCKKIVRSWCDLSNETWDLEQGYHARVRAVTRGGFSEWAWPRTRFDPKTDTSFGPPLVSVEIEDSNAIITLKGPMRYQSNNHTPVMSMATLYPQMTYNLSIENNHRGTTLHVPVVSSSYKYPLMDYNTEYCFSATTRFLSMPAQSQSSAWHCITTPQDPVIGQLQSVVVGIAVPSVCLCMVVVVGYHLYRYLTGKGQKSPYILDPPAFHPPVLTFPPENPNLIVITIIKEIQRESDISDPACPKFPPRHVAHCTPGYAFQRHDILPEPEEPWDEILPEPEEPWDDSSVDYGFVGVAPKIATRGEDGNNLKGDDQKSVSHEKQEWRVEDGQSAGHTRTETSTLTQAHAGLLTQTQAPILSLQGATMREVDGEEEDREFPGLFISTTGLFRIPLNPPTKGGGMGKEMDGEVRVRRDGEIGDEVVPLLSAYASQNTTDMPTSYSDQSDFLPDDYGVLRLASAHEIDNDDDDDKEEANICFDWNPETGSLVLPQMDGLMQREKGGGEEEEVDLRLENVFVRQGSEEKAEAQREREGDDDFLTRWNLVISMDE</sequence>
<keyword evidence="3" id="KW-1015">Disulfide bond</keyword>
<dbReference type="GO" id="GO:0004896">
    <property type="term" value="F:cytokine receptor activity"/>
    <property type="evidence" value="ECO:0007669"/>
    <property type="project" value="TreeGrafter"/>
</dbReference>
<name>A0AAW1FB35_ZOAVI</name>
<dbReference type="FunFam" id="2.60.40.10:FF:000348">
    <property type="entry name" value="Interleukin 20 receptor subunit alpha"/>
    <property type="match status" value="1"/>
</dbReference>
<dbReference type="Gene3D" id="2.60.40.10">
    <property type="entry name" value="Immunoglobulins"/>
    <property type="match status" value="2"/>
</dbReference>
<dbReference type="AlphaFoldDB" id="A0AAW1FB35"/>
<evidence type="ECO:0000256" key="3">
    <source>
        <dbReference type="ARBA" id="ARBA00023157"/>
    </source>
</evidence>
<evidence type="ECO:0000256" key="2">
    <source>
        <dbReference type="ARBA" id="ARBA00022729"/>
    </source>
</evidence>
<dbReference type="SUPFAM" id="SSF49265">
    <property type="entry name" value="Fibronectin type III"/>
    <property type="match status" value="2"/>
</dbReference>
<gene>
    <name evidence="9" type="ORF">VZT92_011122</name>
</gene>